<dbReference type="Gene3D" id="3.90.180.10">
    <property type="entry name" value="Medium-chain alcohol dehydrogenases, catalytic domain"/>
    <property type="match status" value="1"/>
</dbReference>
<evidence type="ECO:0000256" key="1">
    <source>
        <dbReference type="ARBA" id="ARBA00022857"/>
    </source>
</evidence>
<dbReference type="GO" id="GO:0016651">
    <property type="term" value="F:oxidoreductase activity, acting on NAD(P)H"/>
    <property type="evidence" value="ECO:0007669"/>
    <property type="project" value="TreeGrafter"/>
</dbReference>
<gene>
    <name evidence="3" type="ORF">C176_21291</name>
</gene>
<evidence type="ECO:0000313" key="4">
    <source>
        <dbReference type="Proteomes" id="UP000019062"/>
    </source>
</evidence>
<name>W4EJK0_9BACL</name>
<reference evidence="3 4" key="1">
    <citation type="journal article" date="2014" name="BMC Genomics">
        <title>Genomic comparison of sporeforming bacilli isolated from milk.</title>
        <authorList>
            <person name="Moreno Switt A.I."/>
            <person name="Andrus A.D."/>
            <person name="Ranieri M.L."/>
            <person name="Orsi R.H."/>
            <person name="Ivy R."/>
            <person name="den Bakker H.C."/>
            <person name="Martin N.H."/>
            <person name="Wiedmann M."/>
            <person name="Boor K.J."/>
        </authorList>
    </citation>
    <scope>NUCLEOTIDE SEQUENCE [LARGE SCALE GENOMIC DNA]</scope>
    <source>
        <strain evidence="3 4">FSL R5-213</strain>
    </source>
</reference>
<accession>W4EJK0</accession>
<evidence type="ECO:0000256" key="2">
    <source>
        <dbReference type="ARBA" id="ARBA00023002"/>
    </source>
</evidence>
<dbReference type="PANTHER" id="PTHR48106:SF2">
    <property type="entry name" value="ZN2+-BINDING DEHYDROGENASE"/>
    <property type="match status" value="1"/>
</dbReference>
<dbReference type="Pfam" id="PF13602">
    <property type="entry name" value="ADH_zinc_N_2"/>
    <property type="match status" value="1"/>
</dbReference>
<dbReference type="EMBL" id="ASQA01000044">
    <property type="protein sequence ID" value="ETT80735.1"/>
    <property type="molecule type" value="Genomic_DNA"/>
</dbReference>
<protein>
    <submittedName>
        <fullName evidence="3">Quinone oxidoreductase</fullName>
    </submittedName>
</protein>
<evidence type="ECO:0000313" key="3">
    <source>
        <dbReference type="EMBL" id="ETT80735.1"/>
    </source>
</evidence>
<sequence>MTGGDGVDATIDSIGGPDGNDLAFCVRSKGAFLTLGLLSGIQVDLAEITNETKVNAKLFHLRHWNKRVSANEWQETFNHLITLIRDKKIRLMRPESYYNLSEISEAIRIGESSDGHQGKVILTNGRAAYSVKGRISGIKKCVLYCRI</sequence>
<dbReference type="SUPFAM" id="SSF51735">
    <property type="entry name" value="NAD(P)-binding Rossmann-fold domains"/>
    <property type="match status" value="1"/>
</dbReference>
<dbReference type="Gene3D" id="3.40.50.720">
    <property type="entry name" value="NAD(P)-binding Rossmann-like Domain"/>
    <property type="match status" value="1"/>
</dbReference>
<keyword evidence="4" id="KW-1185">Reference proteome</keyword>
<dbReference type="PANTHER" id="PTHR48106">
    <property type="entry name" value="QUINONE OXIDOREDUCTASE PIG3-RELATED"/>
    <property type="match status" value="1"/>
</dbReference>
<keyword evidence="1" id="KW-0521">NADP</keyword>
<proteinExistence type="predicted"/>
<dbReference type="GO" id="GO:0070402">
    <property type="term" value="F:NADPH binding"/>
    <property type="evidence" value="ECO:0007669"/>
    <property type="project" value="TreeGrafter"/>
</dbReference>
<dbReference type="Proteomes" id="UP000019062">
    <property type="component" value="Unassembled WGS sequence"/>
</dbReference>
<dbReference type="AlphaFoldDB" id="W4EJK0"/>
<dbReference type="InterPro" id="IPR036291">
    <property type="entry name" value="NAD(P)-bd_dom_sf"/>
</dbReference>
<comment type="caution">
    <text evidence="3">The sequence shown here is derived from an EMBL/GenBank/DDBJ whole genome shotgun (WGS) entry which is preliminary data.</text>
</comment>
<dbReference type="eggNOG" id="COG0604">
    <property type="taxonomic scope" value="Bacteria"/>
</dbReference>
<organism evidence="3 4">
    <name type="scientific">Viridibacillus arenosi FSL R5-213</name>
    <dbReference type="NCBI Taxonomy" id="1227360"/>
    <lineage>
        <taxon>Bacteria</taxon>
        <taxon>Bacillati</taxon>
        <taxon>Bacillota</taxon>
        <taxon>Bacilli</taxon>
        <taxon>Bacillales</taxon>
        <taxon>Caryophanaceae</taxon>
        <taxon>Viridibacillus</taxon>
    </lineage>
</organism>
<dbReference type="PATRIC" id="fig|1227360.4.peg.4336"/>
<keyword evidence="2" id="KW-0560">Oxidoreductase</keyword>